<dbReference type="OrthoDB" id="2322499at2759"/>
<dbReference type="InterPro" id="IPR001810">
    <property type="entry name" value="F-box_dom"/>
</dbReference>
<feature type="compositionally biased region" description="Basic and acidic residues" evidence="1">
    <location>
        <begin position="68"/>
        <end position="78"/>
    </location>
</feature>
<dbReference type="Proteomes" id="UP000001861">
    <property type="component" value="Unassembled WGS sequence"/>
</dbReference>
<sequence length="117" mass="12743">MATRQSSRLKTKAEKDQGDYADEASESSEDEYADDQTPGPSTGAKRKGRAKSTSAKAASGSFSAGKAKASDANDQTRPEKKRRRGNRGALERILDMPYDLLFEIFGKLNPMDLLNLA</sequence>
<dbReference type="CDD" id="cd09917">
    <property type="entry name" value="F-box_SF"/>
    <property type="match status" value="1"/>
</dbReference>
<gene>
    <name evidence="3" type="ORF">CC1G_09140</name>
</gene>
<organism evidence="3 4">
    <name type="scientific">Coprinopsis cinerea (strain Okayama-7 / 130 / ATCC MYA-4618 / FGSC 9003)</name>
    <name type="common">Inky cap fungus</name>
    <name type="synonym">Hormographiella aspergillata</name>
    <dbReference type="NCBI Taxonomy" id="240176"/>
    <lineage>
        <taxon>Eukaryota</taxon>
        <taxon>Fungi</taxon>
        <taxon>Dikarya</taxon>
        <taxon>Basidiomycota</taxon>
        <taxon>Agaricomycotina</taxon>
        <taxon>Agaricomycetes</taxon>
        <taxon>Agaricomycetidae</taxon>
        <taxon>Agaricales</taxon>
        <taxon>Agaricineae</taxon>
        <taxon>Psathyrellaceae</taxon>
        <taxon>Coprinopsis</taxon>
    </lineage>
</organism>
<name>A8P9P1_COPC7</name>
<evidence type="ECO:0000259" key="2">
    <source>
        <dbReference type="PROSITE" id="PS50181"/>
    </source>
</evidence>
<dbReference type="AlphaFoldDB" id="A8P9P1"/>
<dbReference type="InParanoid" id="A8P9P1"/>
<protein>
    <recommendedName>
        <fullName evidence="2">F-box domain-containing protein</fullName>
    </recommendedName>
</protein>
<comment type="caution">
    <text evidence="3">The sequence shown here is derived from an EMBL/GenBank/DDBJ whole genome shotgun (WGS) entry which is preliminary data.</text>
</comment>
<dbReference type="KEGG" id="cci:CC1G_09140"/>
<keyword evidence="4" id="KW-1185">Reference proteome</keyword>
<feature type="region of interest" description="Disordered" evidence="1">
    <location>
        <begin position="1"/>
        <end position="90"/>
    </location>
</feature>
<dbReference type="RefSeq" id="XP_001839806.1">
    <property type="nucleotide sequence ID" value="XM_001839754.1"/>
</dbReference>
<evidence type="ECO:0000256" key="1">
    <source>
        <dbReference type="SAM" id="MobiDB-lite"/>
    </source>
</evidence>
<reference evidence="3 4" key="1">
    <citation type="journal article" date="2010" name="Proc. Natl. Acad. Sci. U.S.A.">
        <title>Insights into evolution of multicellular fungi from the assembled chromosomes of the mushroom Coprinopsis cinerea (Coprinus cinereus).</title>
        <authorList>
            <person name="Stajich J.E."/>
            <person name="Wilke S.K."/>
            <person name="Ahren D."/>
            <person name="Au C.H."/>
            <person name="Birren B.W."/>
            <person name="Borodovsky M."/>
            <person name="Burns C."/>
            <person name="Canback B."/>
            <person name="Casselton L.A."/>
            <person name="Cheng C.K."/>
            <person name="Deng J."/>
            <person name="Dietrich F.S."/>
            <person name="Fargo D.C."/>
            <person name="Farman M.L."/>
            <person name="Gathman A.C."/>
            <person name="Goldberg J."/>
            <person name="Guigo R."/>
            <person name="Hoegger P.J."/>
            <person name="Hooker J.B."/>
            <person name="Huggins A."/>
            <person name="James T.Y."/>
            <person name="Kamada T."/>
            <person name="Kilaru S."/>
            <person name="Kodira C."/>
            <person name="Kues U."/>
            <person name="Kupfer D."/>
            <person name="Kwan H.S."/>
            <person name="Lomsadze A."/>
            <person name="Li W."/>
            <person name="Lilly W.W."/>
            <person name="Ma L.J."/>
            <person name="Mackey A.J."/>
            <person name="Manning G."/>
            <person name="Martin F."/>
            <person name="Muraguchi H."/>
            <person name="Natvig D.O."/>
            <person name="Palmerini H."/>
            <person name="Ramesh M.A."/>
            <person name="Rehmeyer C.J."/>
            <person name="Roe B.A."/>
            <person name="Shenoy N."/>
            <person name="Stanke M."/>
            <person name="Ter-Hovhannisyan V."/>
            <person name="Tunlid A."/>
            <person name="Velagapudi R."/>
            <person name="Vision T.J."/>
            <person name="Zeng Q."/>
            <person name="Zolan M.E."/>
            <person name="Pukkila P.J."/>
        </authorList>
    </citation>
    <scope>NUCLEOTIDE SEQUENCE [LARGE SCALE GENOMIC DNA]</scope>
    <source>
        <strain evidence="4">Okayama-7 / 130 / ATCC MYA-4618 / FGSC 9003</strain>
    </source>
</reference>
<evidence type="ECO:0000313" key="3">
    <source>
        <dbReference type="EMBL" id="EAU81954.1"/>
    </source>
</evidence>
<evidence type="ECO:0000313" key="4">
    <source>
        <dbReference type="Proteomes" id="UP000001861"/>
    </source>
</evidence>
<dbReference type="GeneID" id="6016433"/>
<accession>A8P9P1</accession>
<dbReference type="PROSITE" id="PS50181">
    <property type="entry name" value="FBOX"/>
    <property type="match status" value="1"/>
</dbReference>
<feature type="compositionally biased region" description="Acidic residues" evidence="1">
    <location>
        <begin position="19"/>
        <end position="34"/>
    </location>
</feature>
<feature type="compositionally biased region" description="Low complexity" evidence="1">
    <location>
        <begin position="51"/>
        <end position="67"/>
    </location>
</feature>
<dbReference type="VEuPathDB" id="FungiDB:CC1G_09140"/>
<dbReference type="Pfam" id="PF00646">
    <property type="entry name" value="F-box"/>
    <property type="match status" value="1"/>
</dbReference>
<feature type="domain" description="F-box" evidence="2">
    <location>
        <begin position="90"/>
        <end position="117"/>
    </location>
</feature>
<dbReference type="EMBL" id="AACS02000002">
    <property type="protein sequence ID" value="EAU81954.1"/>
    <property type="molecule type" value="Genomic_DNA"/>
</dbReference>
<proteinExistence type="predicted"/>